<keyword evidence="2" id="KW-1185">Reference proteome</keyword>
<comment type="caution">
    <text evidence="1">The sequence shown here is derived from an EMBL/GenBank/DDBJ whole genome shotgun (WGS) entry which is preliminary data.</text>
</comment>
<protein>
    <submittedName>
        <fullName evidence="1">Uncharacterized protein</fullName>
    </submittedName>
</protein>
<evidence type="ECO:0000313" key="2">
    <source>
        <dbReference type="Proteomes" id="UP001162992"/>
    </source>
</evidence>
<sequence length="1380" mass="154305">MGTDILERFEDVSFEAGHVDRKGLEGNVGSIGRDEHILENAMVHGQRDFMPTDEVERNTKQEDEFSTDEDTRNGYLESGNALSDVQRATRRAEEAANRRFEAAKWLQKMVGALGISSEPSEEEMMLCLRNGLVLCILINKVHPGAVPKIVENPPPSSPADRALSAYQYFENVRNFLVALDDLGLPSFEASDLEQGSCVAGSMAKVVDCILALKSFCEWRDSGALGIWKYIGGITKPGVKASPKGYQGFSNGKLHDPSLTHKNSYQPRKRWVLPSLDSSMAAEIETSDEFAGDTGSLETSNPVSQTQVESRPNGTVDAMMDTQDFALNTSATDSTANWIHHIGQKFREVLQVKAKRTQDVLASENSKVLLSLDNGASQSLPSLVKSILGDKDPGEIPVLVEFMLRKVMEEFEHRLFVQNEQIYKLKHAFQELLMQKERQISREKLLETLAAGSTEELKIVMNQLQLVKMEKKQLEEESRKKEEHSEQLIKDREDKIVKLEVLCNEVEILKHGDHEHKLHLELQRELELESRKRISEMESLLAESQIKMQELQMSSFLELENVRRKELMCQNQLKQQLQAYQSLRRISYSVREEVLNMQTGWQGEIETLQVELEALSAAASGYHKVLAENRELYNEVQDLKGNIRVYCRVRPSLVDQKGREGTVDYIGDNGDITIVNPSKQGKDARKSFNFNKVFGSSASQEEVFRDTQPLIRSVLDGFNVCIFAYGQTGSGKTYTMSGPNICSEESWGVNYRALNDLFQISQNRKDVFRYEVGVQMIEIYNEQVRDLLVSDGAHKRLEIRNNSQQNGLNVPDASLLPVKSTADVLELMKIGQKNRAIGATALNERSSRSHSVLTVHVQGMDLATGSILRGCLHLVDLAGSERVDKSEAMGDRLREAQHINKSLSALGDVIAALAHKSPHVPYRNSKLTQLLQDSLGGQAKTLMFVHVNSDVDSYGETISTLKFAERVASVELGAARSNKESGESRELKEQVTVLKDVLVKKDAEIVKRDAEISKRDAEIARLQDLKNVVVNVQEANISMEKPKVKNQSLLLYSPRLSSETQGQKLRKMVPDGVLNVEARPVSRSSGNRIPRRALPSVPSPRDSFSDDADKNSEGAGPAGTSPNSKTFEEDSGILRQSVRSFPQDCEHSAVWSSMQVNASKQKGGQHSLNDQEASLKDWKDRIQSSTESLLTSASLDEEFKYWDAGDPFKISAESTKEQLVGSSPTVLVDVLNRANVLQHPNDFNGGKSERRRPFYSSNSYMPDRHVENEAQSLQGAEFEDKFSELSEGAVSQEIEIDGSFATIHEHTLSQRSYKVPSGKSNVVERRSSHLSQIPRPPSRSDRRANKVSGESTLDWPKNATSHRQPLLVQSGLQSKSTKRWH</sequence>
<accession>A0ACC2CXI0</accession>
<dbReference type="Proteomes" id="UP001162992">
    <property type="component" value="Chromosome 8"/>
</dbReference>
<reference evidence="2" key="1">
    <citation type="journal article" date="2024" name="Proc. Natl. Acad. Sci. U.S.A.">
        <title>Extraordinary preservation of gene collinearity over three hundred million years revealed in homosporous lycophytes.</title>
        <authorList>
            <person name="Li C."/>
            <person name="Wickell D."/>
            <person name="Kuo L.Y."/>
            <person name="Chen X."/>
            <person name="Nie B."/>
            <person name="Liao X."/>
            <person name="Peng D."/>
            <person name="Ji J."/>
            <person name="Jenkins J."/>
            <person name="Williams M."/>
            <person name="Shu S."/>
            <person name="Plott C."/>
            <person name="Barry K."/>
            <person name="Rajasekar S."/>
            <person name="Grimwood J."/>
            <person name="Han X."/>
            <person name="Sun S."/>
            <person name="Hou Z."/>
            <person name="He W."/>
            <person name="Dai G."/>
            <person name="Sun C."/>
            <person name="Schmutz J."/>
            <person name="Leebens-Mack J.H."/>
            <person name="Li F.W."/>
            <person name="Wang L."/>
        </authorList>
    </citation>
    <scope>NUCLEOTIDE SEQUENCE [LARGE SCALE GENOMIC DNA]</scope>
    <source>
        <strain evidence="2">cv. PW_Plant_1</strain>
    </source>
</reference>
<name>A0ACC2CXI0_DIPCM</name>
<proteinExistence type="predicted"/>
<organism evidence="1 2">
    <name type="scientific">Diphasiastrum complanatum</name>
    <name type="common">Issler's clubmoss</name>
    <name type="synonym">Lycopodium complanatum</name>
    <dbReference type="NCBI Taxonomy" id="34168"/>
    <lineage>
        <taxon>Eukaryota</taxon>
        <taxon>Viridiplantae</taxon>
        <taxon>Streptophyta</taxon>
        <taxon>Embryophyta</taxon>
        <taxon>Tracheophyta</taxon>
        <taxon>Lycopodiopsida</taxon>
        <taxon>Lycopodiales</taxon>
        <taxon>Lycopodiaceae</taxon>
        <taxon>Lycopodioideae</taxon>
        <taxon>Diphasiastrum</taxon>
    </lineage>
</organism>
<gene>
    <name evidence="1" type="ORF">O6H91_08G051300</name>
</gene>
<dbReference type="EMBL" id="CM055099">
    <property type="protein sequence ID" value="KAJ7546712.1"/>
    <property type="molecule type" value="Genomic_DNA"/>
</dbReference>
<evidence type="ECO:0000313" key="1">
    <source>
        <dbReference type="EMBL" id="KAJ7546712.1"/>
    </source>
</evidence>